<evidence type="ECO:0000313" key="2">
    <source>
        <dbReference type="Proteomes" id="UP000237105"/>
    </source>
</evidence>
<reference evidence="2" key="1">
    <citation type="submission" date="2016-06" db="EMBL/GenBank/DDBJ databases">
        <title>Parallel loss of symbiosis genes in relatives of nitrogen-fixing non-legume Parasponia.</title>
        <authorList>
            <person name="Van Velzen R."/>
            <person name="Holmer R."/>
            <person name="Bu F."/>
            <person name="Rutten L."/>
            <person name="Van Zeijl A."/>
            <person name="Liu W."/>
            <person name="Santuari L."/>
            <person name="Cao Q."/>
            <person name="Sharma T."/>
            <person name="Shen D."/>
            <person name="Roswanjaya Y."/>
            <person name="Wardhani T."/>
            <person name="Kalhor M.S."/>
            <person name="Jansen J."/>
            <person name="Van den Hoogen J."/>
            <person name="Gungor B."/>
            <person name="Hartog M."/>
            <person name="Hontelez J."/>
            <person name="Verver J."/>
            <person name="Yang W.-C."/>
            <person name="Schijlen E."/>
            <person name="Repin R."/>
            <person name="Schilthuizen M."/>
            <person name="Schranz E."/>
            <person name="Heidstra R."/>
            <person name="Miyata K."/>
            <person name="Fedorova E."/>
            <person name="Kohlen W."/>
            <person name="Bisseling T."/>
            <person name="Smit S."/>
            <person name="Geurts R."/>
        </authorList>
    </citation>
    <scope>NUCLEOTIDE SEQUENCE [LARGE SCALE GENOMIC DNA]</scope>
    <source>
        <strain evidence="2">cv. WU1-14</strain>
    </source>
</reference>
<gene>
    <name evidence="1" type="ORF">PanWU01x14_051840</name>
</gene>
<organism evidence="1 2">
    <name type="scientific">Parasponia andersonii</name>
    <name type="common">Sponia andersonii</name>
    <dbReference type="NCBI Taxonomy" id="3476"/>
    <lineage>
        <taxon>Eukaryota</taxon>
        <taxon>Viridiplantae</taxon>
        <taxon>Streptophyta</taxon>
        <taxon>Embryophyta</taxon>
        <taxon>Tracheophyta</taxon>
        <taxon>Spermatophyta</taxon>
        <taxon>Magnoliopsida</taxon>
        <taxon>eudicotyledons</taxon>
        <taxon>Gunneridae</taxon>
        <taxon>Pentapetalae</taxon>
        <taxon>rosids</taxon>
        <taxon>fabids</taxon>
        <taxon>Rosales</taxon>
        <taxon>Cannabaceae</taxon>
        <taxon>Parasponia</taxon>
    </lineage>
</organism>
<dbReference type="AlphaFoldDB" id="A0A2P5DM24"/>
<accession>A0A2P5DM24</accession>
<proteinExistence type="predicted"/>
<keyword evidence="2" id="KW-1185">Reference proteome</keyword>
<evidence type="ECO:0000313" key="1">
    <source>
        <dbReference type="EMBL" id="PON74352.1"/>
    </source>
</evidence>
<dbReference type="EMBL" id="JXTB01000029">
    <property type="protein sequence ID" value="PON74352.1"/>
    <property type="molecule type" value="Genomic_DNA"/>
</dbReference>
<name>A0A2P5DM24_PARAD</name>
<sequence>TSATPEATPAAAESIESQLILDRRTFL</sequence>
<feature type="non-terminal residue" evidence="1">
    <location>
        <position position="1"/>
    </location>
</feature>
<dbReference type="Proteomes" id="UP000237105">
    <property type="component" value="Unassembled WGS sequence"/>
</dbReference>
<protein>
    <submittedName>
        <fullName evidence="1">Uncharacterized protein</fullName>
    </submittedName>
</protein>
<comment type="caution">
    <text evidence="1">The sequence shown here is derived from an EMBL/GenBank/DDBJ whole genome shotgun (WGS) entry which is preliminary data.</text>
</comment>